<comment type="caution">
    <text evidence="1">The sequence shown here is derived from an EMBL/GenBank/DDBJ whole genome shotgun (WGS) entry which is preliminary data.</text>
</comment>
<dbReference type="Proteomes" id="UP000241868">
    <property type="component" value="Unassembled WGS sequence"/>
</dbReference>
<dbReference type="AlphaFoldDB" id="A0A2P7TZ82"/>
<evidence type="ECO:0000313" key="2">
    <source>
        <dbReference type="Proteomes" id="UP000241868"/>
    </source>
</evidence>
<dbReference type="EMBL" id="PXYY01000053">
    <property type="protein sequence ID" value="PSJ80038.1"/>
    <property type="molecule type" value="Genomic_DNA"/>
</dbReference>
<name>A0A2P7TZ82_9NEIS</name>
<keyword evidence="2" id="KW-1185">Reference proteome</keyword>
<accession>A0A2P7TZ82</accession>
<protein>
    <submittedName>
        <fullName evidence="1">Uncharacterized protein</fullName>
    </submittedName>
</protein>
<evidence type="ECO:0000313" key="1">
    <source>
        <dbReference type="EMBL" id="PSJ80038.1"/>
    </source>
</evidence>
<gene>
    <name evidence="1" type="ORF">C7N83_08575</name>
</gene>
<proteinExistence type="predicted"/>
<reference evidence="1 2" key="1">
    <citation type="submission" date="2018-03" db="EMBL/GenBank/DDBJ databases">
        <title>Neisseria weixii sp. nov., isolated from the intestinal contents of Tibetan Plateau pika (Ochotona curzoniae) in Yushu, Qinghai Province, China.</title>
        <authorList>
            <person name="Gui Z."/>
        </authorList>
    </citation>
    <scope>NUCLEOTIDE SEQUENCE [LARGE SCALE GENOMIC DNA]</scope>
    <source>
        <strain evidence="1 2">ATCC 51483</strain>
    </source>
</reference>
<sequence>MRRLPDLPQQGPPHCFRRPQTAQFIVQRLPRLGARRSIAARFSGRQSFIITPEELAQLTGGLLAALAEEYNGTL</sequence>
<dbReference type="RefSeq" id="WP_106742032.1">
    <property type="nucleotide sequence ID" value="NZ_PXYY01000053.1"/>
</dbReference>
<organism evidence="1 2">
    <name type="scientific">Neisseria iguanae</name>
    <dbReference type="NCBI Taxonomy" id="90242"/>
    <lineage>
        <taxon>Bacteria</taxon>
        <taxon>Pseudomonadati</taxon>
        <taxon>Pseudomonadota</taxon>
        <taxon>Betaproteobacteria</taxon>
        <taxon>Neisseriales</taxon>
        <taxon>Neisseriaceae</taxon>
        <taxon>Neisseria</taxon>
    </lineage>
</organism>